<evidence type="ECO:0000313" key="2">
    <source>
        <dbReference type="Proteomes" id="UP000276133"/>
    </source>
</evidence>
<dbReference type="AlphaFoldDB" id="A0A3M7SBZ8"/>
<dbReference type="EMBL" id="REGN01001651">
    <property type="protein sequence ID" value="RNA33344.1"/>
    <property type="molecule type" value="Genomic_DNA"/>
</dbReference>
<evidence type="ECO:0000313" key="1">
    <source>
        <dbReference type="EMBL" id="RNA33344.1"/>
    </source>
</evidence>
<keyword evidence="2" id="KW-1185">Reference proteome</keyword>
<proteinExistence type="predicted"/>
<comment type="caution">
    <text evidence="1">The sequence shown here is derived from an EMBL/GenBank/DDBJ whole genome shotgun (WGS) entry which is preliminary data.</text>
</comment>
<accession>A0A3M7SBZ8</accession>
<dbReference type="Proteomes" id="UP000276133">
    <property type="component" value="Unassembled WGS sequence"/>
</dbReference>
<name>A0A3M7SBZ8_BRAPC</name>
<sequence>MLIKIFRGLPERFRSETEPVSSLHFLVEETHFGDAANNLGQNRKKNIYIKIRIFKKLSLNT</sequence>
<reference evidence="1 2" key="1">
    <citation type="journal article" date="2018" name="Sci. Rep.">
        <title>Genomic signatures of local adaptation to the degree of environmental predictability in rotifers.</title>
        <authorList>
            <person name="Franch-Gras L."/>
            <person name="Hahn C."/>
            <person name="Garcia-Roger E.M."/>
            <person name="Carmona M.J."/>
            <person name="Serra M."/>
            <person name="Gomez A."/>
        </authorList>
    </citation>
    <scope>NUCLEOTIDE SEQUENCE [LARGE SCALE GENOMIC DNA]</scope>
    <source>
        <strain evidence="1">HYR1</strain>
    </source>
</reference>
<protein>
    <submittedName>
        <fullName evidence="1">Uncharacterized protein</fullName>
    </submittedName>
</protein>
<organism evidence="1 2">
    <name type="scientific">Brachionus plicatilis</name>
    <name type="common">Marine rotifer</name>
    <name type="synonym">Brachionus muelleri</name>
    <dbReference type="NCBI Taxonomy" id="10195"/>
    <lineage>
        <taxon>Eukaryota</taxon>
        <taxon>Metazoa</taxon>
        <taxon>Spiralia</taxon>
        <taxon>Gnathifera</taxon>
        <taxon>Rotifera</taxon>
        <taxon>Eurotatoria</taxon>
        <taxon>Monogononta</taxon>
        <taxon>Pseudotrocha</taxon>
        <taxon>Ploima</taxon>
        <taxon>Brachionidae</taxon>
        <taxon>Brachionus</taxon>
    </lineage>
</organism>
<gene>
    <name evidence="1" type="ORF">BpHYR1_008789</name>
</gene>